<reference evidence="2 3" key="1">
    <citation type="submission" date="2015-03" db="EMBL/GenBank/DDBJ databases">
        <title>Genomics and transcriptomics of the oil-accumulating basidiomycete yeast T. oleaginosus allow insights into substrate utilization and the diverse evolutionary trajectories of mating systems in fungi.</title>
        <authorList>
            <consortium name="DOE Joint Genome Institute"/>
            <person name="Kourist R."/>
            <person name="Kracht O."/>
            <person name="Bracharz F."/>
            <person name="Lipzen A."/>
            <person name="Nolan M."/>
            <person name="Ohm R."/>
            <person name="Grigoriev I."/>
            <person name="Sun S."/>
            <person name="Heitman J."/>
            <person name="Bruck T."/>
            <person name="Nowrousian M."/>
        </authorList>
    </citation>
    <scope>NUCLEOTIDE SEQUENCE [LARGE SCALE GENOMIC DNA]</scope>
    <source>
        <strain evidence="2 3">IBC0246</strain>
    </source>
</reference>
<feature type="region of interest" description="Disordered" evidence="1">
    <location>
        <begin position="61"/>
        <end position="89"/>
    </location>
</feature>
<name>A0A0J0XWK6_9TREE</name>
<evidence type="ECO:0000313" key="2">
    <source>
        <dbReference type="EMBL" id="KLT45447.1"/>
    </source>
</evidence>
<feature type="compositionally biased region" description="Polar residues" evidence="1">
    <location>
        <begin position="67"/>
        <end position="77"/>
    </location>
</feature>
<dbReference type="STRING" id="879819.A0A0J0XWK6"/>
<keyword evidence="3" id="KW-1185">Reference proteome</keyword>
<evidence type="ECO:0000256" key="1">
    <source>
        <dbReference type="SAM" id="MobiDB-lite"/>
    </source>
</evidence>
<organism evidence="2 3">
    <name type="scientific">Cutaneotrichosporon oleaginosum</name>
    <dbReference type="NCBI Taxonomy" id="879819"/>
    <lineage>
        <taxon>Eukaryota</taxon>
        <taxon>Fungi</taxon>
        <taxon>Dikarya</taxon>
        <taxon>Basidiomycota</taxon>
        <taxon>Agaricomycotina</taxon>
        <taxon>Tremellomycetes</taxon>
        <taxon>Trichosporonales</taxon>
        <taxon>Trichosporonaceae</taxon>
        <taxon>Cutaneotrichosporon</taxon>
    </lineage>
</organism>
<evidence type="ECO:0000313" key="3">
    <source>
        <dbReference type="Proteomes" id="UP000053611"/>
    </source>
</evidence>
<dbReference type="OrthoDB" id="420422at2759"/>
<dbReference type="Gene3D" id="3.40.50.300">
    <property type="entry name" value="P-loop containing nucleotide triphosphate hydrolases"/>
    <property type="match status" value="1"/>
</dbReference>
<dbReference type="InterPro" id="IPR027417">
    <property type="entry name" value="P-loop_NTPase"/>
</dbReference>
<dbReference type="SUPFAM" id="SSF52540">
    <property type="entry name" value="P-loop containing nucleoside triphosphate hydrolases"/>
    <property type="match status" value="1"/>
</dbReference>
<sequence length="343" mass="36228">TPPGPTFLPELDALLLSARPHVGGSSLQRGDLVELTGASGSGKTTLATFLLMTSLLPPSLDLPNARGTASPTQTSSYAPVDDDTSRDGAIPIGGRGSSAAFLAPPSHPPLRLADSLRAHIERCCVAAGITPASIRYLIDDAVQESLARLIVIRPRPRAASWAIALHRLLSLKGDVPALVVVDGLGDGFWPERWAEETHKPSKPQPGATRTAEEACMRDVWDQLTALRSLLGAVVVVTVQGLRPAAHGGLFKPHLPAPYPSPVHQEGKPWPLNVHITLLGPSRGLQLPAECTLAEALRERRRPDVRTYHALVRVPGGAGAVGTPSGARFAFGVNEHGLVPFNPS</sequence>
<proteinExistence type="predicted"/>
<evidence type="ECO:0008006" key="4">
    <source>
        <dbReference type="Google" id="ProtNLM"/>
    </source>
</evidence>
<accession>A0A0J0XWK6</accession>
<dbReference type="Proteomes" id="UP000053611">
    <property type="component" value="Unassembled WGS sequence"/>
</dbReference>
<dbReference type="AlphaFoldDB" id="A0A0J0XWK6"/>
<dbReference type="EMBL" id="KQ087181">
    <property type="protein sequence ID" value="KLT45447.1"/>
    <property type="molecule type" value="Genomic_DNA"/>
</dbReference>
<gene>
    <name evidence="2" type="ORF">CC85DRAFT_240733</name>
</gene>
<protein>
    <recommendedName>
        <fullName evidence="4">P-loop containing nucleoside triphosphate hydrolase protein</fullName>
    </recommendedName>
</protein>
<feature type="non-terminal residue" evidence="2">
    <location>
        <position position="1"/>
    </location>
</feature>